<evidence type="ECO:0000256" key="1">
    <source>
        <dbReference type="HAMAP-Rule" id="MF_01526"/>
    </source>
</evidence>
<dbReference type="HAMAP" id="MF_01526">
    <property type="entry name" value="UPF0342"/>
    <property type="match status" value="1"/>
</dbReference>
<feature type="compositionally biased region" description="Polar residues" evidence="2">
    <location>
        <begin position="51"/>
        <end position="62"/>
    </location>
</feature>
<evidence type="ECO:0000313" key="3">
    <source>
        <dbReference type="EMBL" id="UUX33938.1"/>
    </source>
</evidence>
<dbReference type="EMBL" id="CP102453">
    <property type="protein sequence ID" value="UUX33938.1"/>
    <property type="molecule type" value="Genomic_DNA"/>
</dbReference>
<keyword evidence="4" id="KW-1185">Reference proteome</keyword>
<dbReference type="RefSeq" id="WP_313793441.1">
    <property type="nucleotide sequence ID" value="NZ_CP102453.1"/>
</dbReference>
<accession>A0ABY5P5B1</accession>
<dbReference type="Gene3D" id="1.20.1500.10">
    <property type="entry name" value="YheA/YmcA-like"/>
    <property type="match status" value="1"/>
</dbReference>
<dbReference type="Proteomes" id="UP001315967">
    <property type="component" value="Chromosome"/>
</dbReference>
<dbReference type="Pfam" id="PF06133">
    <property type="entry name" value="Com_YlbF"/>
    <property type="match status" value="1"/>
</dbReference>
<sequence length="119" mass="13874">MTENNIYDTANQLERDLRALPAFAKLKEAFQLIRGNEESNRLFEEFKEASQNFQTKQRTGEQPSEDEIQSIQALSQKVTEDEGIRLLMESEQQISQVMEDINHIITRPLQEVYQNQDNA</sequence>
<evidence type="ECO:0000256" key="2">
    <source>
        <dbReference type="SAM" id="MobiDB-lite"/>
    </source>
</evidence>
<evidence type="ECO:0000313" key="4">
    <source>
        <dbReference type="Proteomes" id="UP001315967"/>
    </source>
</evidence>
<proteinExistence type="inferred from homology"/>
<dbReference type="InterPro" id="IPR010368">
    <property type="entry name" value="Com_YlbF"/>
</dbReference>
<dbReference type="InterPro" id="IPR023378">
    <property type="entry name" value="YheA/YmcA-like_dom_sf"/>
</dbReference>
<feature type="region of interest" description="Disordered" evidence="2">
    <location>
        <begin position="51"/>
        <end position="75"/>
    </location>
</feature>
<protein>
    <recommendedName>
        <fullName evidence="1">UPF0342 protein NRE15_13795</fullName>
    </recommendedName>
</protein>
<comment type="similarity">
    <text evidence="1">Belongs to the UPF0342 family.</text>
</comment>
<dbReference type="SUPFAM" id="SSF158622">
    <property type="entry name" value="YheA/YmcA-like"/>
    <property type="match status" value="1"/>
</dbReference>
<reference evidence="3 4" key="1">
    <citation type="submission" date="2022-08" db="EMBL/GenBank/DDBJ databases">
        <title>Aerococcaceae sp. nov isolated from spoiled eye mask.</title>
        <authorList>
            <person name="Zhou G."/>
            <person name="Xie X.-B."/>
            <person name="Shi Q.-S."/>
            <person name="Wang Y.-S."/>
            <person name="Wen X."/>
            <person name="Peng H."/>
            <person name="Yang X.-J."/>
            <person name="Tao H.-B."/>
            <person name="Huang X.-M."/>
        </authorList>
    </citation>
    <scope>NUCLEOTIDE SEQUENCE [LARGE SCALE GENOMIC DNA]</scope>
    <source>
        <strain evidence="4">DM20194951</strain>
    </source>
</reference>
<gene>
    <name evidence="3" type="ORF">NRE15_13795</name>
</gene>
<name>A0ABY5P5B1_9LACT</name>
<organism evidence="3 4">
    <name type="scientific">Fundicoccus culcitae</name>
    <dbReference type="NCBI Taxonomy" id="2969821"/>
    <lineage>
        <taxon>Bacteria</taxon>
        <taxon>Bacillati</taxon>
        <taxon>Bacillota</taxon>
        <taxon>Bacilli</taxon>
        <taxon>Lactobacillales</taxon>
        <taxon>Aerococcaceae</taxon>
        <taxon>Fundicoccus</taxon>
    </lineage>
</organism>